<comment type="caution">
    <text evidence="1">The sequence shown here is derived from an EMBL/GenBank/DDBJ whole genome shotgun (WGS) entry which is preliminary data.</text>
</comment>
<dbReference type="AlphaFoldDB" id="A0A813JFT6"/>
<dbReference type="EMBL" id="CAJNNW010025102">
    <property type="protein sequence ID" value="CAE8675589.1"/>
    <property type="molecule type" value="Genomic_DNA"/>
</dbReference>
<organism evidence="1 2">
    <name type="scientific">Polarella glacialis</name>
    <name type="common">Dinoflagellate</name>
    <dbReference type="NCBI Taxonomy" id="89957"/>
    <lineage>
        <taxon>Eukaryota</taxon>
        <taxon>Sar</taxon>
        <taxon>Alveolata</taxon>
        <taxon>Dinophyceae</taxon>
        <taxon>Suessiales</taxon>
        <taxon>Suessiaceae</taxon>
        <taxon>Polarella</taxon>
    </lineage>
</organism>
<reference evidence="1" key="1">
    <citation type="submission" date="2021-02" db="EMBL/GenBank/DDBJ databases">
        <authorList>
            <person name="Dougan E. K."/>
            <person name="Rhodes N."/>
            <person name="Thang M."/>
            <person name="Chan C."/>
        </authorList>
    </citation>
    <scope>NUCLEOTIDE SEQUENCE</scope>
</reference>
<sequence>MADGPGLPQERYKLCNVVCKPRNGWTLDSFCKGNYNAVCLKSWRLGYRENRCVSPYVEFKERVMMETATVVDSVVVTRGKLNKPQMDNATRSFCFKRCDDTFDKEKDWTAAEVWDVCRHHMDS</sequence>
<gene>
    <name evidence="1" type="ORF">PGLA2088_LOCUS19458</name>
</gene>
<evidence type="ECO:0000313" key="2">
    <source>
        <dbReference type="Proteomes" id="UP000626109"/>
    </source>
</evidence>
<protein>
    <submittedName>
        <fullName evidence="1">Uncharacterized protein</fullName>
    </submittedName>
</protein>
<proteinExistence type="predicted"/>
<name>A0A813JFT6_POLGL</name>
<accession>A0A813JFT6</accession>
<dbReference type="Proteomes" id="UP000626109">
    <property type="component" value="Unassembled WGS sequence"/>
</dbReference>
<evidence type="ECO:0000313" key="1">
    <source>
        <dbReference type="EMBL" id="CAE8675589.1"/>
    </source>
</evidence>